<dbReference type="PANTHER" id="PTHR35145">
    <property type="entry name" value="CYTOPLASMIC PROTEIN-RELATED"/>
    <property type="match status" value="1"/>
</dbReference>
<dbReference type="SUPFAM" id="SSF142906">
    <property type="entry name" value="YjbR-like"/>
    <property type="match status" value="1"/>
</dbReference>
<dbReference type="Proteomes" id="UP000059419">
    <property type="component" value="Chromosome 1"/>
</dbReference>
<evidence type="ECO:0000313" key="2">
    <source>
        <dbReference type="Proteomes" id="UP000059419"/>
    </source>
</evidence>
<name>A0A0U5LB51_9GAMM</name>
<reference evidence="2" key="1">
    <citation type="submission" date="2015-11" db="EMBL/GenBank/DDBJ databases">
        <authorList>
            <person name="Blom J."/>
        </authorList>
    </citation>
    <scope>NUCLEOTIDE SEQUENCE [LARGE SCALE GENOMIC DNA]</scope>
</reference>
<sequence length="126" mass="14298">MDRQQFIAHMQNRYGTAPDYPWAKLPDYAVFRHGDSGKWYALLIKIAASKLGAESDALVEAINIKVAPGVAGSLRQQPGVYPAWHMNKEHWVTLLLEGPMDDDELLGWVDDSYRLTWPGKKRTMTL</sequence>
<proteinExistence type="predicted"/>
<protein>
    <recommendedName>
        <fullName evidence="3">MmcQ/YjbR family DNA-binding protein</fullName>
    </recommendedName>
</protein>
<dbReference type="Pfam" id="PF04237">
    <property type="entry name" value="YjbR"/>
    <property type="match status" value="1"/>
</dbReference>
<dbReference type="OrthoDB" id="3194910at2"/>
<keyword evidence="2" id="KW-1185">Reference proteome</keyword>
<dbReference type="PANTHER" id="PTHR35145:SF1">
    <property type="entry name" value="CYTOPLASMIC PROTEIN"/>
    <property type="match status" value="1"/>
</dbReference>
<organism evidence="1 2">
    <name type="scientific">Duffyella gerundensis</name>
    <dbReference type="NCBI Taxonomy" id="1619313"/>
    <lineage>
        <taxon>Bacteria</taxon>
        <taxon>Pseudomonadati</taxon>
        <taxon>Pseudomonadota</taxon>
        <taxon>Gammaproteobacteria</taxon>
        <taxon>Enterobacterales</taxon>
        <taxon>Erwiniaceae</taxon>
        <taxon>Duffyella</taxon>
    </lineage>
</organism>
<dbReference type="InterPro" id="IPR038056">
    <property type="entry name" value="YjbR-like_sf"/>
</dbReference>
<dbReference type="InterPro" id="IPR007351">
    <property type="entry name" value="YjbR"/>
</dbReference>
<dbReference type="STRING" id="1619313.EM595_3456"/>
<dbReference type="PATRIC" id="fig|1619313.3.peg.3586"/>
<evidence type="ECO:0008006" key="3">
    <source>
        <dbReference type="Google" id="ProtNLM"/>
    </source>
</evidence>
<dbReference type="EMBL" id="LN907827">
    <property type="protein sequence ID" value="CUU25687.1"/>
    <property type="molecule type" value="Genomic_DNA"/>
</dbReference>
<dbReference type="Gene3D" id="3.90.1150.30">
    <property type="match status" value="1"/>
</dbReference>
<gene>
    <name evidence="1" type="ORF">EM595_3456</name>
</gene>
<dbReference type="RefSeq" id="WP_067434973.1">
    <property type="nucleotide sequence ID" value="NZ_CP072598.1"/>
</dbReference>
<dbReference type="KEGG" id="ege:EM595_3456"/>
<dbReference type="AlphaFoldDB" id="A0A0U5LB51"/>
<dbReference type="InterPro" id="IPR058532">
    <property type="entry name" value="YjbR/MT2646/Rv2570-like"/>
</dbReference>
<evidence type="ECO:0000313" key="1">
    <source>
        <dbReference type="EMBL" id="CUU25687.1"/>
    </source>
</evidence>
<accession>A0A0U5LB51</accession>